<keyword evidence="10" id="KW-1133">Transmembrane helix</keyword>
<keyword evidence="10" id="KW-0812">Transmembrane</keyword>
<organism evidence="12 13">
    <name type="scientific">Streptomyces halobius</name>
    <dbReference type="NCBI Taxonomy" id="2879846"/>
    <lineage>
        <taxon>Bacteria</taxon>
        <taxon>Bacillati</taxon>
        <taxon>Actinomycetota</taxon>
        <taxon>Actinomycetes</taxon>
        <taxon>Kitasatosporales</taxon>
        <taxon>Streptomycetaceae</taxon>
        <taxon>Streptomyces</taxon>
    </lineage>
</organism>
<evidence type="ECO:0000256" key="8">
    <source>
        <dbReference type="ARBA" id="ARBA00039401"/>
    </source>
</evidence>
<protein>
    <recommendedName>
        <fullName evidence="8">Sensor-like histidine kinase SenX3</fullName>
        <ecNumber evidence="3">2.7.13.3</ecNumber>
    </recommendedName>
</protein>
<dbReference type="SMART" id="SM00388">
    <property type="entry name" value="HisKA"/>
    <property type="match status" value="1"/>
</dbReference>
<dbReference type="InterPro" id="IPR003594">
    <property type="entry name" value="HATPase_dom"/>
</dbReference>
<dbReference type="EC" id="2.7.13.3" evidence="3"/>
<dbReference type="Pfam" id="PF00512">
    <property type="entry name" value="HisKA"/>
    <property type="match status" value="1"/>
</dbReference>
<dbReference type="InterPro" id="IPR036097">
    <property type="entry name" value="HisK_dim/P_sf"/>
</dbReference>
<dbReference type="RefSeq" id="WP_248864684.1">
    <property type="nucleotide sequence ID" value="NZ_CP086322.1"/>
</dbReference>
<evidence type="ECO:0000256" key="3">
    <source>
        <dbReference type="ARBA" id="ARBA00012438"/>
    </source>
</evidence>
<evidence type="ECO:0000256" key="2">
    <source>
        <dbReference type="ARBA" id="ARBA00004236"/>
    </source>
</evidence>
<dbReference type="PRINTS" id="PR00344">
    <property type="entry name" value="BCTRLSENSOR"/>
</dbReference>
<keyword evidence="10" id="KW-0472">Membrane</keyword>
<evidence type="ECO:0000256" key="4">
    <source>
        <dbReference type="ARBA" id="ARBA00022553"/>
    </source>
</evidence>
<dbReference type="PANTHER" id="PTHR45453">
    <property type="entry name" value="PHOSPHATE REGULON SENSOR PROTEIN PHOR"/>
    <property type="match status" value="1"/>
</dbReference>
<dbReference type="InterPro" id="IPR050351">
    <property type="entry name" value="BphY/WalK/GraS-like"/>
</dbReference>
<feature type="compositionally biased region" description="Pro residues" evidence="9">
    <location>
        <begin position="414"/>
        <end position="423"/>
    </location>
</feature>
<comment type="catalytic activity">
    <reaction evidence="1">
        <text>ATP + protein L-histidine = ADP + protein N-phospho-L-histidine.</text>
        <dbReference type="EC" id="2.7.13.3"/>
    </reaction>
</comment>
<keyword evidence="4" id="KW-0597">Phosphoprotein</keyword>
<keyword evidence="7" id="KW-0902">Two-component regulatory system</keyword>
<proteinExistence type="predicted"/>
<evidence type="ECO:0000259" key="11">
    <source>
        <dbReference type="PROSITE" id="PS50109"/>
    </source>
</evidence>
<evidence type="ECO:0000256" key="1">
    <source>
        <dbReference type="ARBA" id="ARBA00000085"/>
    </source>
</evidence>
<keyword evidence="5" id="KW-0808">Transferase</keyword>
<dbReference type="Gene3D" id="3.30.565.10">
    <property type="entry name" value="Histidine kinase-like ATPase, C-terminal domain"/>
    <property type="match status" value="1"/>
</dbReference>
<dbReference type="PANTHER" id="PTHR45453:SF1">
    <property type="entry name" value="PHOSPHATE REGULON SENSOR PROTEIN PHOR"/>
    <property type="match status" value="1"/>
</dbReference>
<evidence type="ECO:0000256" key="5">
    <source>
        <dbReference type="ARBA" id="ARBA00022679"/>
    </source>
</evidence>
<evidence type="ECO:0000256" key="10">
    <source>
        <dbReference type="SAM" id="Phobius"/>
    </source>
</evidence>
<dbReference type="PROSITE" id="PS50109">
    <property type="entry name" value="HIS_KIN"/>
    <property type="match status" value="1"/>
</dbReference>
<evidence type="ECO:0000256" key="7">
    <source>
        <dbReference type="ARBA" id="ARBA00023012"/>
    </source>
</evidence>
<dbReference type="SMART" id="SM00387">
    <property type="entry name" value="HATPase_c"/>
    <property type="match status" value="1"/>
</dbReference>
<dbReference type="SUPFAM" id="SSF47384">
    <property type="entry name" value="Homodimeric domain of signal transducing histidine kinase"/>
    <property type="match status" value="1"/>
</dbReference>
<dbReference type="CDD" id="cd00075">
    <property type="entry name" value="HATPase"/>
    <property type="match status" value="1"/>
</dbReference>
<comment type="subcellular location">
    <subcellularLocation>
        <location evidence="2">Cell membrane</location>
    </subcellularLocation>
</comment>
<name>A0ABY4M8X4_9ACTN</name>
<evidence type="ECO:0000313" key="12">
    <source>
        <dbReference type="EMBL" id="UQA93813.1"/>
    </source>
</evidence>
<dbReference type="CDD" id="cd00082">
    <property type="entry name" value="HisKA"/>
    <property type="match status" value="1"/>
</dbReference>
<dbReference type="Pfam" id="PF02518">
    <property type="entry name" value="HATPase_c"/>
    <property type="match status" value="1"/>
</dbReference>
<evidence type="ECO:0000256" key="9">
    <source>
        <dbReference type="SAM" id="MobiDB-lite"/>
    </source>
</evidence>
<feature type="compositionally biased region" description="Basic and acidic residues" evidence="9">
    <location>
        <begin position="383"/>
        <end position="392"/>
    </location>
</feature>
<dbReference type="EMBL" id="CP086322">
    <property type="protein sequence ID" value="UQA93813.1"/>
    <property type="molecule type" value="Genomic_DNA"/>
</dbReference>
<dbReference type="Proteomes" id="UP000830115">
    <property type="component" value="Chromosome"/>
</dbReference>
<dbReference type="InterPro" id="IPR003661">
    <property type="entry name" value="HisK_dim/P_dom"/>
</dbReference>
<dbReference type="InterPro" id="IPR036890">
    <property type="entry name" value="HATPase_C_sf"/>
</dbReference>
<keyword evidence="6 12" id="KW-0418">Kinase</keyword>
<evidence type="ECO:0000313" key="13">
    <source>
        <dbReference type="Proteomes" id="UP000830115"/>
    </source>
</evidence>
<dbReference type="SUPFAM" id="SSF55874">
    <property type="entry name" value="ATPase domain of HSP90 chaperone/DNA topoisomerase II/histidine kinase"/>
    <property type="match status" value="1"/>
</dbReference>
<dbReference type="GO" id="GO:0016301">
    <property type="term" value="F:kinase activity"/>
    <property type="evidence" value="ECO:0007669"/>
    <property type="project" value="UniProtKB-KW"/>
</dbReference>
<sequence length="423" mass="45202">MNVDAAVAAVAAIAGLCTGVFAMLAFRWSERDQAKPTRTSLHTDAVLPPGVDTVLSVLRSSAVVLDEADGVVKASSAAYALGLVRGGKLAVEPMMQMARDTRRDGEIRQVELDLPRRGTGRGEALAVSARVAPLGSRLVLLLVEDLTEARRIEAVRRDFVANVSHELKTPVGALSLLSEAVMDASDDPEAVTRFAGRMQNEATRLTSLVQELIDLSRVQNDDPLEDAEPVRVDELVAEAIDRCRQQAGAKQITMATGGVADLHVWGNRGQLAAALGNLVENAVNYSPARTRVGIAGRRVPAPGGDLIEIAVTDQGIGISERERDRIFERFYRVDPARSRATGGTGLGLAIVKHVAASHGGEVTVWSAEGQGSTFTLRLPEAGAVRDRERPADLDTAEGLDDEDRPYETFNEPLPAHPAPEVLP</sequence>
<feature type="compositionally biased region" description="Acidic residues" evidence="9">
    <location>
        <begin position="394"/>
        <end position="404"/>
    </location>
</feature>
<dbReference type="InterPro" id="IPR004358">
    <property type="entry name" value="Sig_transdc_His_kin-like_C"/>
</dbReference>
<feature type="domain" description="Histidine kinase" evidence="11">
    <location>
        <begin position="162"/>
        <end position="382"/>
    </location>
</feature>
<feature type="transmembrane region" description="Helical" evidence="10">
    <location>
        <begin position="6"/>
        <end position="26"/>
    </location>
</feature>
<dbReference type="InterPro" id="IPR005467">
    <property type="entry name" value="His_kinase_dom"/>
</dbReference>
<reference evidence="12" key="1">
    <citation type="submission" date="2021-10" db="EMBL/GenBank/DDBJ databases">
        <title>Streptomyces nigrumlapis sp.nov.,an antimicrobial producing actinobacterium isolated from Black Gobi rocks.</title>
        <authorList>
            <person name="Wen Y."/>
            <person name="Zhang W."/>
            <person name="Liu X.G."/>
        </authorList>
    </citation>
    <scope>NUCLEOTIDE SEQUENCE</scope>
    <source>
        <strain evidence="12">ST13-2-2</strain>
    </source>
</reference>
<dbReference type="Gene3D" id="1.10.287.130">
    <property type="match status" value="1"/>
</dbReference>
<feature type="region of interest" description="Disordered" evidence="9">
    <location>
        <begin position="381"/>
        <end position="423"/>
    </location>
</feature>
<keyword evidence="13" id="KW-1185">Reference proteome</keyword>
<gene>
    <name evidence="12" type="ORF">K9S39_19795</name>
</gene>
<accession>A0ABY4M8X4</accession>
<evidence type="ECO:0000256" key="6">
    <source>
        <dbReference type="ARBA" id="ARBA00022777"/>
    </source>
</evidence>